<keyword evidence="1" id="KW-0472">Membrane</keyword>
<comment type="caution">
    <text evidence="2">The sequence shown here is derived from an EMBL/GenBank/DDBJ whole genome shotgun (WGS) entry which is preliminary data.</text>
</comment>
<dbReference type="EMBL" id="QKVO01000020">
    <property type="protein sequence ID" value="RAO94799.1"/>
    <property type="molecule type" value="Genomic_DNA"/>
</dbReference>
<organism evidence="2 3">
    <name type="scientific">Mycoplasma wenyonii</name>
    <dbReference type="NCBI Taxonomy" id="65123"/>
    <lineage>
        <taxon>Bacteria</taxon>
        <taxon>Bacillati</taxon>
        <taxon>Mycoplasmatota</taxon>
        <taxon>Mollicutes</taxon>
        <taxon>Mycoplasmataceae</taxon>
        <taxon>Mycoplasma</taxon>
    </lineage>
</organism>
<keyword evidence="1" id="KW-0812">Transmembrane</keyword>
<dbReference type="AlphaFoldDB" id="A0A328PUM0"/>
<dbReference type="RefSeq" id="WP_112665859.1">
    <property type="nucleotide sequence ID" value="NZ_QKVO01000020.1"/>
</dbReference>
<name>A0A328PUM0_9MOLU</name>
<keyword evidence="3" id="KW-1185">Reference proteome</keyword>
<protein>
    <submittedName>
        <fullName evidence="2">Uncharacterized protein</fullName>
    </submittedName>
</protein>
<sequence>MSLLTYTSHPVLFAASVGGVTLGVTLLLLPSKIISFGNFSFQSSPESQLQLTNGEGNCQVVSDLKKVIGEFLFPWRSSHVALGCETRGIIKNDDLILPRKWLALFPKNLFKKNVDQFSEGLRLNIESETKEQEVGEIFETVFKSDSFSSLDHQITGRWDYDNEIKSKDLTSYFVRIIDPKITELIYFMFDSRDR</sequence>
<keyword evidence="1" id="KW-1133">Transmembrane helix</keyword>
<proteinExistence type="predicted"/>
<evidence type="ECO:0000313" key="3">
    <source>
        <dbReference type="Proteomes" id="UP000249762"/>
    </source>
</evidence>
<feature type="transmembrane region" description="Helical" evidence="1">
    <location>
        <begin position="12"/>
        <end position="29"/>
    </location>
</feature>
<accession>A0A328PUM0</accession>
<reference evidence="3" key="1">
    <citation type="submission" date="2018-06" db="EMBL/GenBank/DDBJ databases">
        <authorList>
            <person name="Martinez Ocampo F."/>
            <person name="Quiroz Castaneda R.E."/>
            <person name="Rojas Lopez X."/>
        </authorList>
    </citation>
    <scope>NUCLEOTIDE SEQUENCE [LARGE SCALE GENOMIC DNA]</scope>
    <source>
        <strain evidence="3">INIFAP02</strain>
    </source>
</reference>
<gene>
    <name evidence="2" type="ORF">DNK47_03090</name>
</gene>
<evidence type="ECO:0000313" key="2">
    <source>
        <dbReference type="EMBL" id="RAO94799.1"/>
    </source>
</evidence>
<dbReference type="Proteomes" id="UP000249762">
    <property type="component" value="Unassembled WGS sequence"/>
</dbReference>
<evidence type="ECO:0000256" key="1">
    <source>
        <dbReference type="SAM" id="Phobius"/>
    </source>
</evidence>